<name>K9WTY8_9NOST</name>
<feature type="domain" description="DUF4178" evidence="2">
    <location>
        <begin position="14"/>
        <end position="169"/>
    </location>
</feature>
<reference evidence="3 4" key="1">
    <citation type="submission" date="2012-06" db="EMBL/GenBank/DDBJ databases">
        <title>Finished chromosome of genome of Cylindrospermum stagnale PCC 7417.</title>
        <authorList>
            <consortium name="US DOE Joint Genome Institute"/>
            <person name="Gugger M."/>
            <person name="Coursin T."/>
            <person name="Rippka R."/>
            <person name="Tandeau De Marsac N."/>
            <person name="Huntemann M."/>
            <person name="Wei C.-L."/>
            <person name="Han J."/>
            <person name="Detter J.C."/>
            <person name="Han C."/>
            <person name="Tapia R."/>
            <person name="Chen A."/>
            <person name="Kyrpides N."/>
            <person name="Mavromatis K."/>
            <person name="Markowitz V."/>
            <person name="Szeto E."/>
            <person name="Ivanova N."/>
            <person name="Pagani I."/>
            <person name="Pati A."/>
            <person name="Goodwin L."/>
            <person name="Nordberg H.P."/>
            <person name="Cantor M.N."/>
            <person name="Hua S.X."/>
            <person name="Woyke T."/>
            <person name="Kerfeld C.A."/>
        </authorList>
    </citation>
    <scope>NUCLEOTIDE SEQUENCE [LARGE SCALE GENOMIC DNA]</scope>
    <source>
        <strain evidence="3 4">PCC 7417</strain>
    </source>
</reference>
<dbReference type="HOGENOM" id="CLU_1292634_0_0_3"/>
<dbReference type="Proteomes" id="UP000010475">
    <property type="component" value="Chromosome"/>
</dbReference>
<sequence>MPTIVTQNQLQELRPGDRVRYHGVDWDIEDYSRYQDPQGYETDEWLLKSRGGSEYYLLREFDPNQALNTVNWYLAQELPNVSLFLPDSPENIAPKLWQDMPKTEPYPELKLFYKSYYFESQTQGTYQAEGETRSRITWDYWDQDHQINLAIEAFADGQLDIYSTKVVQPEEFSQIQKEIEIKRGINAINPGKIIQLILASLTLIIGIWLMIFG</sequence>
<proteinExistence type="predicted"/>
<organism evidence="3 4">
    <name type="scientific">Cylindrospermum stagnale PCC 7417</name>
    <dbReference type="NCBI Taxonomy" id="56107"/>
    <lineage>
        <taxon>Bacteria</taxon>
        <taxon>Bacillati</taxon>
        <taxon>Cyanobacteriota</taxon>
        <taxon>Cyanophyceae</taxon>
        <taxon>Nostocales</taxon>
        <taxon>Nostocaceae</taxon>
        <taxon>Cylindrospermum</taxon>
    </lineage>
</organism>
<dbReference type="OrthoDB" id="571476at2"/>
<evidence type="ECO:0000259" key="2">
    <source>
        <dbReference type="Pfam" id="PF13785"/>
    </source>
</evidence>
<evidence type="ECO:0000256" key="1">
    <source>
        <dbReference type="SAM" id="Phobius"/>
    </source>
</evidence>
<keyword evidence="1" id="KW-0472">Membrane</keyword>
<dbReference type="STRING" id="56107.Cylst_0950"/>
<evidence type="ECO:0000313" key="4">
    <source>
        <dbReference type="Proteomes" id="UP000010475"/>
    </source>
</evidence>
<dbReference type="Pfam" id="PF13785">
    <property type="entry name" value="DUF4178"/>
    <property type="match status" value="1"/>
</dbReference>
<dbReference type="EMBL" id="CP003642">
    <property type="protein sequence ID" value="AFZ23274.1"/>
    <property type="molecule type" value="Genomic_DNA"/>
</dbReference>
<keyword evidence="1" id="KW-0812">Transmembrane</keyword>
<dbReference type="eggNOG" id="ENOG5031QI0">
    <property type="taxonomic scope" value="Bacteria"/>
</dbReference>
<dbReference type="InterPro" id="IPR025235">
    <property type="entry name" value="DUF4178"/>
</dbReference>
<gene>
    <name evidence="3" type="ORF">Cylst_0950</name>
</gene>
<evidence type="ECO:0000313" key="3">
    <source>
        <dbReference type="EMBL" id="AFZ23274.1"/>
    </source>
</evidence>
<feature type="transmembrane region" description="Helical" evidence="1">
    <location>
        <begin position="193"/>
        <end position="212"/>
    </location>
</feature>
<protein>
    <recommendedName>
        <fullName evidence="2">DUF4178 domain-containing protein</fullName>
    </recommendedName>
</protein>
<keyword evidence="1" id="KW-1133">Transmembrane helix</keyword>
<dbReference type="RefSeq" id="WP_015206530.1">
    <property type="nucleotide sequence ID" value="NC_019757.1"/>
</dbReference>
<accession>K9WTY8</accession>
<dbReference type="AlphaFoldDB" id="K9WTY8"/>
<dbReference type="KEGG" id="csg:Cylst_0950"/>
<keyword evidence="4" id="KW-1185">Reference proteome</keyword>